<dbReference type="KEGG" id="emar:D1013_17305"/>
<evidence type="ECO:0000313" key="3">
    <source>
        <dbReference type="Proteomes" id="UP000276309"/>
    </source>
</evidence>
<protein>
    <submittedName>
        <fullName evidence="2">Uncharacterized protein</fullName>
    </submittedName>
</protein>
<proteinExistence type="predicted"/>
<accession>A0A3G2L9S3</accession>
<organism evidence="2 3">
    <name type="scientific">Euzebyella marina</name>
    <dbReference type="NCBI Taxonomy" id="1761453"/>
    <lineage>
        <taxon>Bacteria</taxon>
        <taxon>Pseudomonadati</taxon>
        <taxon>Bacteroidota</taxon>
        <taxon>Flavobacteriia</taxon>
        <taxon>Flavobacteriales</taxon>
        <taxon>Flavobacteriaceae</taxon>
        <taxon>Euzebyella</taxon>
    </lineage>
</organism>
<name>A0A3G2L9S3_9FLAO</name>
<evidence type="ECO:0000313" key="2">
    <source>
        <dbReference type="EMBL" id="AYN69012.1"/>
    </source>
</evidence>
<feature type="region of interest" description="Disordered" evidence="1">
    <location>
        <begin position="203"/>
        <end position="222"/>
    </location>
</feature>
<gene>
    <name evidence="2" type="ORF">D1013_17305</name>
</gene>
<dbReference type="OrthoDB" id="1274006at2"/>
<evidence type="ECO:0000256" key="1">
    <source>
        <dbReference type="SAM" id="MobiDB-lite"/>
    </source>
</evidence>
<dbReference type="AlphaFoldDB" id="A0A3G2L9S3"/>
<dbReference type="EMBL" id="CP032050">
    <property type="protein sequence ID" value="AYN69012.1"/>
    <property type="molecule type" value="Genomic_DNA"/>
</dbReference>
<keyword evidence="3" id="KW-1185">Reference proteome</keyword>
<reference evidence="2 3" key="1">
    <citation type="submission" date="2018-08" db="EMBL/GenBank/DDBJ databases">
        <title>The reduced genetic potential of extracellular carbohydrate catabolism in Euzebyella marina RN62, a Flavobacteriia bacterium isolated from the hadal water.</title>
        <authorList>
            <person name="Xue C."/>
        </authorList>
    </citation>
    <scope>NUCLEOTIDE SEQUENCE [LARGE SCALE GENOMIC DNA]</scope>
    <source>
        <strain evidence="2 3">RN62</strain>
    </source>
</reference>
<sequence>MVGLPSMAQTELNDYKYVIVPKKFDAFKEPNQYQTSTLVKHLFSEIGFETAYEDELPMEVNTNRCMALTAHIVDGSNMFTTKAAIKLEDCQGKEVYTSQEGRSKEKNYKDSYNEAIRESFRSISSLNYKYSGKSKTNEPISVNMQNDVKTVAADNSQKPKNLNSAVEQEATLEQQRYKDNTPKPSNYTKPATNAEVVSQVATQEEQKYKDNTPKSSSINKSVSGAQIKNTRPSEGVLYAQGLDNGYQLVDSTPKIRLKIYRTSIPDYYLAESDTESGVVFENNGKWFFEYYENDQLVTESLEIKF</sequence>
<feature type="compositionally biased region" description="Polar residues" evidence="1">
    <location>
        <begin position="213"/>
        <end position="222"/>
    </location>
</feature>
<dbReference type="Proteomes" id="UP000276309">
    <property type="component" value="Chromosome"/>
</dbReference>